<dbReference type="Gene3D" id="3.10.450.50">
    <property type="match status" value="1"/>
</dbReference>
<dbReference type="Pfam" id="PF00866">
    <property type="entry name" value="Ring_hydroxyl_B"/>
    <property type="match status" value="1"/>
</dbReference>
<reference evidence="3 4" key="1">
    <citation type="submission" date="2024-03" db="EMBL/GenBank/DDBJ databases">
        <title>Novel species of the genus Variovorax.</title>
        <authorList>
            <person name="Liu Q."/>
            <person name="Xin Y.-H."/>
        </authorList>
    </citation>
    <scope>NUCLEOTIDE SEQUENCE [LARGE SCALE GENOMIC DNA]</scope>
    <source>
        <strain evidence="3 4">KACC 18901</strain>
    </source>
</reference>
<evidence type="ECO:0000313" key="4">
    <source>
        <dbReference type="Proteomes" id="UP001367030"/>
    </source>
</evidence>
<dbReference type="EMBL" id="JBBKZS010000007">
    <property type="protein sequence ID" value="MEJ8856557.1"/>
    <property type="molecule type" value="Genomic_DNA"/>
</dbReference>
<evidence type="ECO:0000256" key="1">
    <source>
        <dbReference type="ARBA" id="ARBA00009570"/>
    </source>
</evidence>
<keyword evidence="2" id="KW-0560">Oxidoreductase</keyword>
<dbReference type="InterPro" id="IPR032710">
    <property type="entry name" value="NTF2-like_dom_sf"/>
</dbReference>
<dbReference type="InterPro" id="IPR000391">
    <property type="entry name" value="Rng_hydr_dOase-bsu"/>
</dbReference>
<comment type="similarity">
    <text evidence="1">Belongs to the bacterial ring-hydroxylating dioxygenase beta subunit family.</text>
</comment>
<gene>
    <name evidence="3" type="ORF">WKW79_18415</name>
</gene>
<dbReference type="Proteomes" id="UP001367030">
    <property type="component" value="Unassembled WGS sequence"/>
</dbReference>
<sequence length="166" mass="18989">MTTAAHHRLDEAALCRFVADEAALLDERRFDDWLDLFADDGRYWVPLLGRMQADPYSHNSIAYEDKLLLRLRIERLKDPRAHSQHPTSHCQHVLQAASLEHSDAHVGTAVLRTPFLYIESRGEQQLMLAGSYQHTLVRTADGLRIRQKRVNLLGAERALPAVQLFI</sequence>
<evidence type="ECO:0000256" key="2">
    <source>
        <dbReference type="ARBA" id="ARBA00023002"/>
    </source>
</evidence>
<keyword evidence="3" id="KW-0223">Dioxygenase</keyword>
<keyword evidence="4" id="KW-1185">Reference proteome</keyword>
<dbReference type="GO" id="GO:0051213">
    <property type="term" value="F:dioxygenase activity"/>
    <property type="evidence" value="ECO:0007669"/>
    <property type="project" value="UniProtKB-KW"/>
</dbReference>
<organism evidence="3 4">
    <name type="scientific">Variovorax robiniae</name>
    <dbReference type="NCBI Taxonomy" id="1836199"/>
    <lineage>
        <taxon>Bacteria</taxon>
        <taxon>Pseudomonadati</taxon>
        <taxon>Pseudomonadota</taxon>
        <taxon>Betaproteobacteria</taxon>
        <taxon>Burkholderiales</taxon>
        <taxon>Comamonadaceae</taxon>
        <taxon>Variovorax</taxon>
    </lineage>
</organism>
<evidence type="ECO:0000313" key="3">
    <source>
        <dbReference type="EMBL" id="MEJ8856557.1"/>
    </source>
</evidence>
<dbReference type="PANTHER" id="PTHR41534:SF1">
    <property type="entry name" value="BLR3401 PROTEIN"/>
    <property type="match status" value="1"/>
</dbReference>
<accession>A0ABU8X9Q5</accession>
<protein>
    <submittedName>
        <fullName evidence="3">Aromatic-ring-hydroxylating dioxygenase subunit beta</fullName>
    </submittedName>
</protein>
<comment type="caution">
    <text evidence="3">The sequence shown here is derived from an EMBL/GenBank/DDBJ whole genome shotgun (WGS) entry which is preliminary data.</text>
</comment>
<dbReference type="RefSeq" id="WP_340336622.1">
    <property type="nucleotide sequence ID" value="NZ_JBBKZS010000007.1"/>
</dbReference>
<dbReference type="PANTHER" id="PTHR41534">
    <property type="entry name" value="BLR3401 PROTEIN"/>
    <property type="match status" value="1"/>
</dbReference>
<dbReference type="SUPFAM" id="SSF54427">
    <property type="entry name" value="NTF2-like"/>
    <property type="match status" value="1"/>
</dbReference>
<name>A0ABU8X9Q5_9BURK</name>
<proteinExistence type="inferred from homology"/>